<name>A0ACB8SQW9_9AGAM</name>
<evidence type="ECO:0000313" key="2">
    <source>
        <dbReference type="Proteomes" id="UP000814140"/>
    </source>
</evidence>
<accession>A0ACB8SQW9</accession>
<reference evidence="1" key="2">
    <citation type="journal article" date="2022" name="New Phytol.">
        <title>Evolutionary transition to the ectomycorrhizal habit in the genomes of a hyperdiverse lineage of mushroom-forming fungi.</title>
        <authorList>
            <person name="Looney B."/>
            <person name="Miyauchi S."/>
            <person name="Morin E."/>
            <person name="Drula E."/>
            <person name="Courty P.E."/>
            <person name="Kohler A."/>
            <person name="Kuo A."/>
            <person name="LaButti K."/>
            <person name="Pangilinan J."/>
            <person name="Lipzen A."/>
            <person name="Riley R."/>
            <person name="Andreopoulos W."/>
            <person name="He G."/>
            <person name="Johnson J."/>
            <person name="Nolan M."/>
            <person name="Tritt A."/>
            <person name="Barry K.W."/>
            <person name="Grigoriev I.V."/>
            <person name="Nagy L.G."/>
            <person name="Hibbett D."/>
            <person name="Henrissat B."/>
            <person name="Matheny P.B."/>
            <person name="Labbe J."/>
            <person name="Martin F.M."/>
        </authorList>
    </citation>
    <scope>NUCLEOTIDE SEQUENCE</scope>
    <source>
        <strain evidence="1">HHB10654</strain>
    </source>
</reference>
<gene>
    <name evidence="1" type="ORF">BV25DRAFT_1784358</name>
</gene>
<organism evidence="1 2">
    <name type="scientific">Artomyces pyxidatus</name>
    <dbReference type="NCBI Taxonomy" id="48021"/>
    <lineage>
        <taxon>Eukaryota</taxon>
        <taxon>Fungi</taxon>
        <taxon>Dikarya</taxon>
        <taxon>Basidiomycota</taxon>
        <taxon>Agaricomycotina</taxon>
        <taxon>Agaricomycetes</taxon>
        <taxon>Russulales</taxon>
        <taxon>Auriscalpiaceae</taxon>
        <taxon>Artomyces</taxon>
    </lineage>
</organism>
<dbReference type="EMBL" id="MU277237">
    <property type="protein sequence ID" value="KAI0058223.1"/>
    <property type="molecule type" value="Genomic_DNA"/>
</dbReference>
<dbReference type="Proteomes" id="UP000814140">
    <property type="component" value="Unassembled WGS sequence"/>
</dbReference>
<sequence>KLPLEVLTRVFRFSALLEPPIPWATNLMSGLSLLGWMKVTNVCRLWRQAALGEPTLWADLNLELGRKWATELLARSKSVPLIV</sequence>
<reference evidence="1" key="1">
    <citation type="submission" date="2021-03" db="EMBL/GenBank/DDBJ databases">
        <authorList>
            <consortium name="DOE Joint Genome Institute"/>
            <person name="Ahrendt S."/>
            <person name="Looney B.P."/>
            <person name="Miyauchi S."/>
            <person name="Morin E."/>
            <person name="Drula E."/>
            <person name="Courty P.E."/>
            <person name="Chicoki N."/>
            <person name="Fauchery L."/>
            <person name="Kohler A."/>
            <person name="Kuo A."/>
            <person name="Labutti K."/>
            <person name="Pangilinan J."/>
            <person name="Lipzen A."/>
            <person name="Riley R."/>
            <person name="Andreopoulos W."/>
            <person name="He G."/>
            <person name="Johnson J."/>
            <person name="Barry K.W."/>
            <person name="Grigoriev I.V."/>
            <person name="Nagy L."/>
            <person name="Hibbett D."/>
            <person name="Henrissat B."/>
            <person name="Matheny P.B."/>
            <person name="Labbe J."/>
            <person name="Martin F."/>
        </authorList>
    </citation>
    <scope>NUCLEOTIDE SEQUENCE</scope>
    <source>
        <strain evidence="1">HHB10654</strain>
    </source>
</reference>
<protein>
    <submittedName>
        <fullName evidence="1">Uncharacterized protein</fullName>
    </submittedName>
</protein>
<feature type="non-terminal residue" evidence="1">
    <location>
        <position position="83"/>
    </location>
</feature>
<keyword evidence="2" id="KW-1185">Reference proteome</keyword>
<evidence type="ECO:0000313" key="1">
    <source>
        <dbReference type="EMBL" id="KAI0058223.1"/>
    </source>
</evidence>
<proteinExistence type="predicted"/>
<comment type="caution">
    <text evidence="1">The sequence shown here is derived from an EMBL/GenBank/DDBJ whole genome shotgun (WGS) entry which is preliminary data.</text>
</comment>
<feature type="non-terminal residue" evidence="1">
    <location>
        <position position="1"/>
    </location>
</feature>